<gene>
    <name evidence="1" type="ordered locus">MICA_648</name>
</gene>
<dbReference type="Proteomes" id="UP000009286">
    <property type="component" value="Chromosome"/>
</dbReference>
<keyword evidence="2" id="KW-1185">Reference proteome</keyword>
<dbReference type="EMBL" id="CP002382">
    <property type="protein sequence ID" value="AEP08982.1"/>
    <property type="molecule type" value="Genomic_DNA"/>
</dbReference>
<protein>
    <submittedName>
        <fullName evidence="1">Uncharacterized protein</fullName>
    </submittedName>
</protein>
<accession>G2KP81</accession>
<dbReference type="KEGG" id="mai:MICA_648"/>
<sequence>MNIHLDPVWIRWVIRLTPEIYHPAPLLQSCKARFKRLSPAIFLFE</sequence>
<name>G2KP81_MICAA</name>
<reference evidence="1 2" key="1">
    <citation type="journal article" date="2011" name="BMC Genomics">
        <title>Genomic insights into an obligate epibiotic bacterial predator: Micavibrio aeruginosavorus ARL-13.</title>
        <authorList>
            <person name="Wang Z."/>
            <person name="Kadouri D."/>
            <person name="Wu M."/>
        </authorList>
    </citation>
    <scope>NUCLEOTIDE SEQUENCE [LARGE SCALE GENOMIC DNA]</scope>
    <source>
        <strain evidence="1 2">ARL-13</strain>
    </source>
</reference>
<evidence type="ECO:0000313" key="1">
    <source>
        <dbReference type="EMBL" id="AEP08982.1"/>
    </source>
</evidence>
<dbReference type="STRING" id="856793.MICA_648"/>
<proteinExistence type="predicted"/>
<dbReference type="AlphaFoldDB" id="G2KP81"/>
<dbReference type="HOGENOM" id="CLU_3201977_0_0_5"/>
<organism evidence="1 2">
    <name type="scientific">Micavibrio aeruginosavorus (strain ARL-13)</name>
    <dbReference type="NCBI Taxonomy" id="856793"/>
    <lineage>
        <taxon>Bacteria</taxon>
        <taxon>Pseudomonadati</taxon>
        <taxon>Bdellovibrionota</taxon>
        <taxon>Bdellovibrionia</taxon>
        <taxon>Bdellovibrionales</taxon>
        <taxon>Pseudobdellovibrionaceae</taxon>
        <taxon>Micavibrio</taxon>
    </lineage>
</organism>
<evidence type="ECO:0000313" key="2">
    <source>
        <dbReference type="Proteomes" id="UP000009286"/>
    </source>
</evidence>